<dbReference type="Proteomes" id="UP000284706">
    <property type="component" value="Unassembled WGS sequence"/>
</dbReference>
<dbReference type="OrthoDB" id="2662502at2759"/>
<dbReference type="AlphaFoldDB" id="A0A409YEF6"/>
<name>A0A409YEF6_9AGAR</name>
<gene>
    <name evidence="2" type="ORF">CVT26_015414</name>
</gene>
<feature type="compositionally biased region" description="Low complexity" evidence="1">
    <location>
        <begin position="269"/>
        <end position="279"/>
    </location>
</feature>
<comment type="caution">
    <text evidence="2">The sequence shown here is derived from an EMBL/GenBank/DDBJ whole genome shotgun (WGS) entry which is preliminary data.</text>
</comment>
<reference evidence="2 3" key="1">
    <citation type="journal article" date="2018" name="Evol. Lett.">
        <title>Horizontal gene cluster transfer increased hallucinogenic mushroom diversity.</title>
        <authorList>
            <person name="Reynolds H.T."/>
            <person name="Vijayakumar V."/>
            <person name="Gluck-Thaler E."/>
            <person name="Korotkin H.B."/>
            <person name="Matheny P.B."/>
            <person name="Slot J.C."/>
        </authorList>
    </citation>
    <scope>NUCLEOTIDE SEQUENCE [LARGE SCALE GENOMIC DNA]</scope>
    <source>
        <strain evidence="2 3">SRW20</strain>
    </source>
</reference>
<dbReference type="EMBL" id="NHYE01000944">
    <property type="protein sequence ID" value="PPR01365.1"/>
    <property type="molecule type" value="Genomic_DNA"/>
</dbReference>
<accession>A0A409YEF6</accession>
<evidence type="ECO:0000256" key="1">
    <source>
        <dbReference type="SAM" id="MobiDB-lite"/>
    </source>
</evidence>
<evidence type="ECO:0000313" key="3">
    <source>
        <dbReference type="Proteomes" id="UP000284706"/>
    </source>
</evidence>
<dbReference type="STRING" id="231916.A0A409YEF6"/>
<feature type="region of interest" description="Disordered" evidence="1">
    <location>
        <begin position="146"/>
        <end position="171"/>
    </location>
</feature>
<dbReference type="InterPro" id="IPR046521">
    <property type="entry name" value="DUF6698"/>
</dbReference>
<feature type="region of interest" description="Disordered" evidence="1">
    <location>
        <begin position="250"/>
        <end position="314"/>
    </location>
</feature>
<dbReference type="Pfam" id="PF20414">
    <property type="entry name" value="DUF6698"/>
    <property type="match status" value="1"/>
</dbReference>
<dbReference type="InParanoid" id="A0A409YEF6"/>
<feature type="compositionally biased region" description="Low complexity" evidence="1">
    <location>
        <begin position="286"/>
        <end position="314"/>
    </location>
</feature>
<organism evidence="2 3">
    <name type="scientific">Gymnopilus dilepis</name>
    <dbReference type="NCBI Taxonomy" id="231916"/>
    <lineage>
        <taxon>Eukaryota</taxon>
        <taxon>Fungi</taxon>
        <taxon>Dikarya</taxon>
        <taxon>Basidiomycota</taxon>
        <taxon>Agaricomycotina</taxon>
        <taxon>Agaricomycetes</taxon>
        <taxon>Agaricomycetidae</taxon>
        <taxon>Agaricales</taxon>
        <taxon>Agaricineae</taxon>
        <taxon>Hymenogastraceae</taxon>
        <taxon>Gymnopilus</taxon>
    </lineage>
</organism>
<feature type="compositionally biased region" description="Polar residues" evidence="1">
    <location>
        <begin position="253"/>
        <end position="268"/>
    </location>
</feature>
<protein>
    <submittedName>
        <fullName evidence="2">Uncharacterized protein</fullName>
    </submittedName>
</protein>
<feature type="compositionally biased region" description="Basic residues" evidence="1">
    <location>
        <begin position="155"/>
        <end position="169"/>
    </location>
</feature>
<sequence length="314" mass="35582">MALFGYAGIVSVTWEYRFTSNAPSDDISRIKSFLVKWLYEEILNLSPPLEEDDREDRGLSHDMTGRLLCPVEFDWDDLEVRAKLRAGGDEKFDWLSSFHSRIFFSKFKGDRDHLEDGFLKSIILVKSIFTSPSSAAEVIDSEAEEDLQELGGERPKKRRRKSKAKKNKTSQRTVATILEMNSKVTPRSIAYVATIVHFNLGTAERWTSPYTGFDYGGLYDYIVDYFEDINDEETKERSEDLPKWWTRKVFPNAPSNRDSATTNSRNTMKAQRAARSAALRAEKARSAAARQNSGEASSSATRRSSGEARSAARA</sequence>
<proteinExistence type="predicted"/>
<keyword evidence="3" id="KW-1185">Reference proteome</keyword>
<evidence type="ECO:0000313" key="2">
    <source>
        <dbReference type="EMBL" id="PPR01365.1"/>
    </source>
</evidence>